<dbReference type="InterPro" id="IPR019734">
    <property type="entry name" value="TPR_rpt"/>
</dbReference>
<feature type="compositionally biased region" description="Low complexity" evidence="4">
    <location>
        <begin position="137"/>
        <end position="162"/>
    </location>
</feature>
<dbReference type="EMBL" id="ML014126">
    <property type="protein sequence ID" value="RKP03248.1"/>
    <property type="molecule type" value="Genomic_DNA"/>
</dbReference>
<feature type="compositionally biased region" description="Low complexity" evidence="4">
    <location>
        <begin position="522"/>
        <end position="535"/>
    </location>
</feature>
<dbReference type="STRING" id="1555241.A0A4P9XCS1"/>
<reference evidence="7" key="1">
    <citation type="journal article" date="2018" name="Nat. Microbiol.">
        <title>Leveraging single-cell genomics to expand the fungal tree of life.</title>
        <authorList>
            <person name="Ahrendt S.R."/>
            <person name="Quandt C.A."/>
            <person name="Ciobanu D."/>
            <person name="Clum A."/>
            <person name="Salamov A."/>
            <person name="Andreopoulos B."/>
            <person name="Cheng J.F."/>
            <person name="Woyke T."/>
            <person name="Pelin A."/>
            <person name="Henrissat B."/>
            <person name="Reynolds N.K."/>
            <person name="Benny G.L."/>
            <person name="Smith M.E."/>
            <person name="James T.Y."/>
            <person name="Grigoriev I.V."/>
        </authorList>
    </citation>
    <scope>NUCLEOTIDE SEQUENCE [LARGE SCALE GENOMIC DNA]</scope>
    <source>
        <strain evidence="7">ATCC 52028</strain>
    </source>
</reference>
<feature type="compositionally biased region" description="Low complexity" evidence="4">
    <location>
        <begin position="1449"/>
        <end position="1461"/>
    </location>
</feature>
<dbReference type="GO" id="GO:0006620">
    <property type="term" value="P:post-translational protein targeting to endoplasmic reticulum membrane"/>
    <property type="evidence" value="ECO:0007669"/>
    <property type="project" value="TreeGrafter"/>
</dbReference>
<keyword evidence="5" id="KW-1133">Transmembrane helix</keyword>
<feature type="compositionally biased region" description="Low complexity" evidence="4">
    <location>
        <begin position="885"/>
        <end position="923"/>
    </location>
</feature>
<keyword evidence="7" id="KW-1185">Reference proteome</keyword>
<dbReference type="SUPFAM" id="SSF48452">
    <property type="entry name" value="TPR-like"/>
    <property type="match status" value="1"/>
</dbReference>
<feature type="region of interest" description="Disordered" evidence="4">
    <location>
        <begin position="1051"/>
        <end position="1100"/>
    </location>
</feature>
<sequence length="1544" mass="159722">MASAPGPLVAQLQADIAASEWKRAIQTATQIIDLVPAESQPTFRIMRIASYINLQDWRRVIAESSALLDMPELVFPRGAHPSFDSSHAAAVKFLIQAYQARDDTFAVLKYRELGGRIEQRLAMTRSPLTDFDAPAFPSLSARQAPSSSSSSPPPALASAARQTAVPSDAEAHEAQSPPSPSSPSSPSVAAPPRPRPVSQLPRDFAASLVSLVSATTAADTSVRGPSDGGDGDGDGDGGGSNSDGARRGGATAHRGDRRRVLQGKSARPPAPHASHGHEVALRDGVHADHAVDARTAHENLADRGVDDGDRGETAAGERSTAEGDAAMRTSTLQDPFEAAARSLNADAPSRSHADAIADADDAAADDDAADDDASRMAARPLAETSQTSVDADIDASAVSLARTMYVPSDLSRQASEDGDLDADPNPEANLNADADPRVDTRLQGEDDADFRSHEHEAAVAERSDDADAAVPAALSKPAGAAGAAAPSPSALRSPTKASTSPKRTTFKEPDPVDTIVLPAFPSQSSLSRASSIASQDIEELVSSIDSALTSTELASAPADETAAAAAAATAAAASAERASAATAPATTAPSSPPSSSPPAAIAAATSSAAAPAQSEDASSPRRRPVSRPAVVTTPASPASPVAGSGPASAARSPAPLSASLRSPAPASPSARSAHAFGATPHVTPSFALSTNRTPSSARPSALASPGPASAADLDADDVADDDAVDAEAAETDRLPTAAADASMAPPPPRRENTILTESMVAERLRLQGNDAFRQNRYKEAKTYYESALKVDPTNKLVLSNLCLVEIKLGNAVSASKAAEVLRRVAPHWNKTWYRSASAALLAKDADTSLQYAAQGLAMDPDNEEIQGLVQQISLSASSSQINLASGMDGATPAAETATAAPGSPAPASAAPTSAHATGAPGTPIVKTTPRLPTVQTAGLGGYDPAVLGMMMELRAMSHDLRKMLPLAPRPDSHVPTATIWDRAVAQSVAFTSFTRAIMKAVFPAAEPNDLPIDLDPALNLPPGVDDDTWLSYVLPSQPLVSAALLLKMMQTSPPHPSPASTSSASTSSSNSSNPPASGSPTSESVAGSKSESGKPPTQTPGHGWFVAWTFTLDPERVRDSALYSYATTSHIYAALVHPATARVVDFLADWNAVTHAADVDAPTSASSPTSRAARLALWRVLGMNERAHKATASSPAPPSPSQAATSLWYTSSNPSQLLDLLAKFPYAAPHDAASASQPPTSLIPRSAAPPHSAMPGGPPASARLIDPLDPEALAPPKSKAFLNVGKVGDWVSDAESSDADDADDADADADAAAAEDLHLTKTQRQHRARRRKVGAALRQRAGLHPGTTLGTAASPAAMDGVRAARSPSPGRSHGLSDFSDMDSEDDEVLAAAGLPPVQHGDEAARLAHDDALARRRMRKDIMQLEVNPADAVLTHETAADDDDDDDDNGAAAAHGADGAPSDARRRRPRERHVGSGVMDRWGERLQALAETVLADATPYYIQEIGMVVALFGVVVMVLFALEVWDLSAWQGRFAQYLPLARQDL</sequence>
<keyword evidence="5" id="KW-0812">Transmembrane</keyword>
<feature type="region of interest" description="Disordered" evidence="4">
    <location>
        <begin position="409"/>
        <end position="537"/>
    </location>
</feature>
<dbReference type="InterPro" id="IPR047150">
    <property type="entry name" value="SGT"/>
</dbReference>
<dbReference type="PANTHER" id="PTHR45831:SF2">
    <property type="entry name" value="LD24721P"/>
    <property type="match status" value="1"/>
</dbReference>
<feature type="region of interest" description="Disordered" evidence="4">
    <location>
        <begin position="726"/>
        <end position="752"/>
    </location>
</feature>
<evidence type="ECO:0000256" key="3">
    <source>
        <dbReference type="PROSITE-ProRule" id="PRU00339"/>
    </source>
</evidence>
<name>A0A4P9XCS1_9FUNG</name>
<feature type="region of interest" description="Disordered" evidence="4">
    <location>
        <begin position="134"/>
        <end position="199"/>
    </location>
</feature>
<feature type="compositionally biased region" description="Low complexity" evidence="4">
    <location>
        <begin position="1058"/>
        <end position="1082"/>
    </location>
</feature>
<dbReference type="Proteomes" id="UP000274922">
    <property type="component" value="Unassembled WGS sequence"/>
</dbReference>
<dbReference type="PANTHER" id="PTHR45831">
    <property type="entry name" value="LD24721P"/>
    <property type="match status" value="1"/>
</dbReference>
<feature type="compositionally biased region" description="Low complexity" evidence="4">
    <location>
        <begin position="597"/>
        <end position="612"/>
    </location>
</feature>
<keyword evidence="5" id="KW-0472">Membrane</keyword>
<feature type="compositionally biased region" description="Polar residues" evidence="4">
    <location>
        <begin position="1083"/>
        <end position="1100"/>
    </location>
</feature>
<dbReference type="Pfam" id="PF07719">
    <property type="entry name" value="TPR_2"/>
    <property type="match status" value="1"/>
</dbReference>
<dbReference type="SMART" id="SM00028">
    <property type="entry name" value="TPR"/>
    <property type="match status" value="2"/>
</dbReference>
<evidence type="ECO:0000256" key="4">
    <source>
        <dbReference type="SAM" id="MobiDB-lite"/>
    </source>
</evidence>
<dbReference type="GO" id="GO:0072380">
    <property type="term" value="C:TRC complex"/>
    <property type="evidence" value="ECO:0007669"/>
    <property type="project" value="TreeGrafter"/>
</dbReference>
<dbReference type="InterPro" id="IPR011990">
    <property type="entry name" value="TPR-like_helical_dom_sf"/>
</dbReference>
<feature type="region of interest" description="Disordered" evidence="4">
    <location>
        <begin position="218"/>
        <end position="392"/>
    </location>
</feature>
<keyword evidence="2 3" id="KW-0802">TPR repeat</keyword>
<evidence type="ECO:0000256" key="1">
    <source>
        <dbReference type="ARBA" id="ARBA00022737"/>
    </source>
</evidence>
<dbReference type="GO" id="GO:0060090">
    <property type="term" value="F:molecular adaptor activity"/>
    <property type="evidence" value="ECO:0007669"/>
    <property type="project" value="TreeGrafter"/>
</dbReference>
<feature type="compositionally biased region" description="Low complexity" evidence="4">
    <location>
        <begin position="626"/>
        <end position="673"/>
    </location>
</feature>
<feature type="compositionally biased region" description="Basic and acidic residues" evidence="4">
    <location>
        <begin position="434"/>
        <end position="465"/>
    </location>
</feature>
<gene>
    <name evidence="6" type="ORF">CXG81DRAFT_24133</name>
</gene>
<organism evidence="6 7">
    <name type="scientific">Caulochytrium protostelioides</name>
    <dbReference type="NCBI Taxonomy" id="1555241"/>
    <lineage>
        <taxon>Eukaryota</taxon>
        <taxon>Fungi</taxon>
        <taxon>Fungi incertae sedis</taxon>
        <taxon>Chytridiomycota</taxon>
        <taxon>Chytridiomycota incertae sedis</taxon>
        <taxon>Chytridiomycetes</taxon>
        <taxon>Caulochytriales</taxon>
        <taxon>Caulochytriaceae</taxon>
        <taxon>Caulochytrium</taxon>
    </lineage>
</organism>
<dbReference type="Gene3D" id="1.25.40.10">
    <property type="entry name" value="Tetratricopeptide repeat domain"/>
    <property type="match status" value="1"/>
</dbReference>
<feature type="compositionally biased region" description="Basic residues" evidence="4">
    <location>
        <begin position="1321"/>
        <end position="1333"/>
    </location>
</feature>
<dbReference type="PROSITE" id="PS50005">
    <property type="entry name" value="TPR"/>
    <property type="match status" value="1"/>
</dbReference>
<protein>
    <submittedName>
        <fullName evidence="6">Uncharacterized protein</fullName>
    </submittedName>
</protein>
<feature type="compositionally biased region" description="Low complexity" evidence="4">
    <location>
        <begin position="692"/>
        <end position="712"/>
    </location>
</feature>
<proteinExistence type="predicted"/>
<evidence type="ECO:0000313" key="7">
    <source>
        <dbReference type="Proteomes" id="UP000274922"/>
    </source>
</evidence>
<feature type="region of interest" description="Disordered" evidence="4">
    <location>
        <begin position="885"/>
        <end position="930"/>
    </location>
</feature>
<evidence type="ECO:0000256" key="5">
    <source>
        <dbReference type="SAM" id="Phobius"/>
    </source>
</evidence>
<feature type="compositionally biased region" description="Low complexity" evidence="4">
    <location>
        <begin position="468"/>
        <end position="494"/>
    </location>
</feature>
<feature type="compositionally biased region" description="Acidic residues" evidence="4">
    <location>
        <begin position="357"/>
        <end position="371"/>
    </location>
</feature>
<feature type="region of interest" description="Disordered" evidence="4">
    <location>
        <begin position="1317"/>
        <end position="1336"/>
    </location>
</feature>
<feature type="compositionally biased region" description="Pro residues" evidence="4">
    <location>
        <begin position="177"/>
        <end position="195"/>
    </location>
</feature>
<feature type="region of interest" description="Disordered" evidence="4">
    <location>
        <begin position="1438"/>
        <end position="1474"/>
    </location>
</feature>
<feature type="compositionally biased region" description="Basic and acidic residues" evidence="4">
    <location>
        <begin position="275"/>
        <end position="312"/>
    </location>
</feature>
<feature type="region of interest" description="Disordered" evidence="4">
    <location>
        <begin position="554"/>
        <end position="714"/>
    </location>
</feature>
<feature type="transmembrane region" description="Helical" evidence="5">
    <location>
        <begin position="1504"/>
        <end position="1524"/>
    </location>
</feature>
<dbReference type="InterPro" id="IPR013105">
    <property type="entry name" value="TPR_2"/>
</dbReference>
<evidence type="ECO:0000256" key="2">
    <source>
        <dbReference type="ARBA" id="ARBA00022803"/>
    </source>
</evidence>
<feature type="compositionally biased region" description="Low complexity" evidence="4">
    <location>
        <begin position="554"/>
        <end position="589"/>
    </location>
</feature>
<evidence type="ECO:0000313" key="6">
    <source>
        <dbReference type="EMBL" id="RKP03248.1"/>
    </source>
</evidence>
<feature type="region of interest" description="Disordered" evidence="4">
    <location>
        <begin position="1230"/>
        <end position="1260"/>
    </location>
</feature>
<feature type="repeat" description="TPR" evidence="3">
    <location>
        <begin position="761"/>
        <end position="794"/>
    </location>
</feature>
<dbReference type="GO" id="GO:0016020">
    <property type="term" value="C:membrane"/>
    <property type="evidence" value="ECO:0007669"/>
    <property type="project" value="TreeGrafter"/>
</dbReference>
<keyword evidence="1" id="KW-0677">Repeat</keyword>
<dbReference type="OrthoDB" id="2423701at2759"/>
<accession>A0A4P9XCS1</accession>
<feature type="compositionally biased region" description="Acidic residues" evidence="4">
    <location>
        <begin position="1439"/>
        <end position="1448"/>
    </location>
</feature>